<comment type="caution">
    <text evidence="1">The sequence shown here is derived from an EMBL/GenBank/DDBJ whole genome shotgun (WGS) entry which is preliminary data.</text>
</comment>
<dbReference type="RefSeq" id="WP_305450713.1">
    <property type="nucleotide sequence ID" value="NZ_JAUYVO010000006.1"/>
</dbReference>
<organism evidence="1 2">
    <name type="scientific">Neptunomonas phycophila</name>
    <dbReference type="NCBI Taxonomy" id="1572645"/>
    <lineage>
        <taxon>Bacteria</taxon>
        <taxon>Pseudomonadati</taxon>
        <taxon>Pseudomonadota</taxon>
        <taxon>Gammaproteobacteria</taxon>
        <taxon>Oceanospirillales</taxon>
        <taxon>Oceanospirillaceae</taxon>
        <taxon>Neptunomonas</taxon>
    </lineage>
</organism>
<proteinExistence type="predicted"/>
<dbReference type="EMBL" id="JAUYVO010000006">
    <property type="protein sequence ID" value="MDP2522918.1"/>
    <property type="molecule type" value="Genomic_DNA"/>
</dbReference>
<name>A0ABT9EV39_9GAMM</name>
<gene>
    <name evidence="1" type="ORF">Q8W30_10100</name>
</gene>
<keyword evidence="2" id="KW-1185">Reference proteome</keyword>
<dbReference type="Proteomes" id="UP001177341">
    <property type="component" value="Unassembled WGS sequence"/>
</dbReference>
<protein>
    <submittedName>
        <fullName evidence="1">Uncharacterized protein</fullName>
    </submittedName>
</protein>
<evidence type="ECO:0000313" key="1">
    <source>
        <dbReference type="EMBL" id="MDP2522918.1"/>
    </source>
</evidence>
<reference evidence="1" key="1">
    <citation type="submission" date="2023-07" db="EMBL/GenBank/DDBJ databases">
        <title>Genome content predicts the carbon catabolic preferences of heterotrophic bacteria.</title>
        <authorList>
            <person name="Gralka M."/>
        </authorList>
    </citation>
    <scope>NUCLEOTIDE SEQUENCE</scope>
    <source>
        <strain evidence="1">5G01</strain>
    </source>
</reference>
<sequence>MISFFYMNGKKLYAGDALIQFKEFIQYSGLKRSFRYVNGYVDISPDKDSPLEEQNQVDNHVD</sequence>
<evidence type="ECO:0000313" key="2">
    <source>
        <dbReference type="Proteomes" id="UP001177341"/>
    </source>
</evidence>
<accession>A0ABT9EV39</accession>